<reference evidence="2 3" key="1">
    <citation type="journal article" date="2016" name="Nat. Commun.">
        <title>Thousands of microbial genomes shed light on interconnected biogeochemical processes in an aquifer system.</title>
        <authorList>
            <person name="Anantharaman K."/>
            <person name="Brown C.T."/>
            <person name="Hug L.A."/>
            <person name="Sharon I."/>
            <person name="Castelle C.J."/>
            <person name="Probst A.J."/>
            <person name="Thomas B.C."/>
            <person name="Singh A."/>
            <person name="Wilkins M.J."/>
            <person name="Karaoz U."/>
            <person name="Brodie E.L."/>
            <person name="Williams K.H."/>
            <person name="Hubbard S.S."/>
            <person name="Banfield J.F."/>
        </authorList>
    </citation>
    <scope>NUCLEOTIDE SEQUENCE [LARGE SCALE GENOMIC DNA]</scope>
</reference>
<evidence type="ECO:0000313" key="3">
    <source>
        <dbReference type="Proteomes" id="UP000176751"/>
    </source>
</evidence>
<keyword evidence="1" id="KW-0812">Transmembrane</keyword>
<accession>A0A1F5HC52</accession>
<keyword evidence="1" id="KW-1133">Transmembrane helix</keyword>
<sequence>MKKITIIFLLLVIIFLIVLAVAAVIASFVIVKPTTEAINQKLTEHFSKIVRIPKGILPPNIDFNQTSYLWEMETTEKEVIGVKFTYTPAFLKDQNVIVATLEMPEGSDASIFDKVLPAIITDKQSVNSALDVKKANLSANQESGYSKIMLSVKEDTQQTVKITWQYDKVNLTEDLTQEYTKLAAYPSFILKILYSLPHLVIGLLGG</sequence>
<gene>
    <name evidence="2" type="ORF">A2196_02175</name>
</gene>
<dbReference type="AlphaFoldDB" id="A0A1F5HC52"/>
<protein>
    <submittedName>
        <fullName evidence="2">Uncharacterized protein</fullName>
    </submittedName>
</protein>
<proteinExistence type="predicted"/>
<evidence type="ECO:0000313" key="2">
    <source>
        <dbReference type="EMBL" id="OGE01669.1"/>
    </source>
</evidence>
<organism evidence="2 3">
    <name type="scientific">Candidatus Curtissbacteria bacterium RIFOXYA1_FULL_41_14</name>
    <dbReference type="NCBI Taxonomy" id="1797737"/>
    <lineage>
        <taxon>Bacteria</taxon>
        <taxon>Candidatus Curtissiibacteriota</taxon>
    </lineage>
</organism>
<evidence type="ECO:0000256" key="1">
    <source>
        <dbReference type="SAM" id="Phobius"/>
    </source>
</evidence>
<keyword evidence="1" id="KW-0472">Membrane</keyword>
<feature type="transmembrane region" description="Helical" evidence="1">
    <location>
        <begin position="6"/>
        <end position="31"/>
    </location>
</feature>
<comment type="caution">
    <text evidence="2">The sequence shown here is derived from an EMBL/GenBank/DDBJ whole genome shotgun (WGS) entry which is preliminary data.</text>
</comment>
<dbReference type="Proteomes" id="UP000176751">
    <property type="component" value="Unassembled WGS sequence"/>
</dbReference>
<name>A0A1F5HC52_9BACT</name>
<dbReference type="EMBL" id="MFCA01000025">
    <property type="protein sequence ID" value="OGE01669.1"/>
    <property type="molecule type" value="Genomic_DNA"/>
</dbReference>